<keyword evidence="2" id="KW-1185">Reference proteome</keyword>
<dbReference type="KEGG" id="pco:PHACADRAFT_33459"/>
<dbReference type="RefSeq" id="XP_007401973.1">
    <property type="nucleotide sequence ID" value="XM_007401911.1"/>
</dbReference>
<dbReference type="Proteomes" id="UP000008370">
    <property type="component" value="Unassembled WGS sequence"/>
</dbReference>
<organism evidence="1 2">
    <name type="scientific">Phanerochaete carnosa (strain HHB-10118-sp)</name>
    <name type="common">White-rot fungus</name>
    <name type="synonym">Peniophora carnosa</name>
    <dbReference type="NCBI Taxonomy" id="650164"/>
    <lineage>
        <taxon>Eukaryota</taxon>
        <taxon>Fungi</taxon>
        <taxon>Dikarya</taxon>
        <taxon>Basidiomycota</taxon>
        <taxon>Agaricomycotina</taxon>
        <taxon>Agaricomycetes</taxon>
        <taxon>Polyporales</taxon>
        <taxon>Phanerochaetaceae</taxon>
        <taxon>Phanerochaete</taxon>
    </lineage>
</organism>
<evidence type="ECO:0000313" key="1">
    <source>
        <dbReference type="EMBL" id="EKM49392.1"/>
    </source>
</evidence>
<dbReference type="GeneID" id="18919790"/>
<dbReference type="EMBL" id="JH930481">
    <property type="protein sequence ID" value="EKM49392.1"/>
    <property type="molecule type" value="Genomic_DNA"/>
</dbReference>
<evidence type="ECO:0000313" key="2">
    <source>
        <dbReference type="Proteomes" id="UP000008370"/>
    </source>
</evidence>
<dbReference type="HOGENOM" id="CLU_586737_0_0_1"/>
<gene>
    <name evidence="1" type="ORF">PHACADRAFT_33459</name>
</gene>
<dbReference type="AlphaFoldDB" id="K5WGS5"/>
<reference evidence="1 2" key="1">
    <citation type="journal article" date="2012" name="BMC Genomics">
        <title>Comparative genomics of the white-rot fungi, Phanerochaete carnosa and P. chrysosporium, to elucidate the genetic basis of the distinct wood types they colonize.</title>
        <authorList>
            <person name="Suzuki H."/>
            <person name="MacDonald J."/>
            <person name="Syed K."/>
            <person name="Salamov A."/>
            <person name="Hori C."/>
            <person name="Aerts A."/>
            <person name="Henrissat B."/>
            <person name="Wiebenga A."/>
            <person name="vanKuyk P.A."/>
            <person name="Barry K."/>
            <person name="Lindquist E."/>
            <person name="LaButti K."/>
            <person name="Lapidus A."/>
            <person name="Lucas S."/>
            <person name="Coutinho P."/>
            <person name="Gong Y."/>
            <person name="Samejima M."/>
            <person name="Mahadevan R."/>
            <person name="Abou-Zaid M."/>
            <person name="de Vries R.P."/>
            <person name="Igarashi K."/>
            <person name="Yadav J.S."/>
            <person name="Grigoriev I.V."/>
            <person name="Master E.R."/>
        </authorList>
    </citation>
    <scope>NUCLEOTIDE SEQUENCE [LARGE SCALE GENOMIC DNA]</scope>
    <source>
        <strain evidence="1 2">HHB-10118-sp</strain>
    </source>
</reference>
<name>K5WGS5_PHACS</name>
<proteinExistence type="predicted"/>
<protein>
    <submittedName>
        <fullName evidence="1">Uncharacterized protein</fullName>
    </submittedName>
</protein>
<sequence>MPRHPNEWLPRGLMTAESFAGHVKKIADNADISDKEDALVCLALGGRISSPGEPGTLLVQVVPPASITGPPAAGRMLEDIMGTSVKFPTRHGLNIYKCPPVAPDLFNWLNLTKDIDNAVCRKLPNPYNPYKYLIGLQNGTFPDIPIHEIPHVRFGFASRLTIWLCLPELYYAGGSSRVLLPDIWDIHTTLSAAFTQCGTDQRLHRHAAPTSFSEFLSLPPLQLRRFNSPVELPPQNVEAFLQHLRGALAVDSRFKNSFFAYHLKPEANQLCHNYDSEATREYESNKATEPLEMLITNEDFEGWVGRVSVTFRKDNQALLWQPQALEHCIDMFLPRMDGSMKAELSQKKKSTSGAFTYALEDTTLDMSPGEDGILRIEFKTHTEAETAKLPGWKVFRPEDTFPQRMPKLFGATLAAQSQCFKLASQASGDASATLALHIKLIHLQDALAVFPQQDLLLYQLPRKAWW</sequence>
<dbReference type="InParanoid" id="K5WGS5"/>
<accession>K5WGS5</accession>